<evidence type="ECO:0000313" key="14">
    <source>
        <dbReference type="Proteomes" id="UP000524187"/>
    </source>
</evidence>
<dbReference type="InterPro" id="IPR017452">
    <property type="entry name" value="GPCR_Rhodpsn_7TM"/>
</dbReference>
<dbReference type="PANTHER" id="PTHR48018">
    <property type="entry name" value="OLFACTORY RECEPTOR"/>
    <property type="match status" value="1"/>
</dbReference>
<feature type="transmembrane region" description="Helical" evidence="11">
    <location>
        <begin position="240"/>
        <end position="259"/>
    </location>
</feature>
<proteinExistence type="inferred from homology"/>
<dbReference type="PRINTS" id="PR00237">
    <property type="entry name" value="GPCRRHODOPSN"/>
</dbReference>
<feature type="non-terminal residue" evidence="13">
    <location>
        <position position="310"/>
    </location>
</feature>
<comment type="similarity">
    <text evidence="10">Belongs to the G-protein coupled receptor 1 family.</text>
</comment>
<reference evidence="13 14" key="1">
    <citation type="submission" date="2019-09" db="EMBL/GenBank/DDBJ databases">
        <title>Bird 10,000 Genomes (B10K) Project - Family phase.</title>
        <authorList>
            <person name="Zhang G."/>
        </authorList>
    </citation>
    <scope>NUCLEOTIDE SEQUENCE [LARGE SCALE GENOMIC DNA]</scope>
    <source>
        <strain evidence="13">B10K-LSUMZ-50683</strain>
        <tissue evidence="13">Muscle</tissue>
    </source>
</reference>
<feature type="non-terminal residue" evidence="13">
    <location>
        <position position="1"/>
    </location>
</feature>
<evidence type="ECO:0000256" key="4">
    <source>
        <dbReference type="ARBA" id="ARBA00022989"/>
    </source>
</evidence>
<comment type="function">
    <text evidence="1">Odorant receptor.</text>
</comment>
<dbReference type="PRINTS" id="PR00245">
    <property type="entry name" value="OLFACTORYR"/>
</dbReference>
<dbReference type="GO" id="GO:0004930">
    <property type="term" value="F:G protein-coupled receptor activity"/>
    <property type="evidence" value="ECO:0007669"/>
    <property type="project" value="UniProtKB-KW"/>
</dbReference>
<evidence type="ECO:0000256" key="8">
    <source>
        <dbReference type="ARBA" id="ARBA00023180"/>
    </source>
</evidence>
<evidence type="ECO:0000259" key="12">
    <source>
        <dbReference type="PROSITE" id="PS50262"/>
    </source>
</evidence>
<dbReference type="PROSITE" id="PS50262">
    <property type="entry name" value="G_PROTEIN_RECEP_F1_2"/>
    <property type="match status" value="1"/>
</dbReference>
<dbReference type="InterPro" id="IPR000725">
    <property type="entry name" value="Olfact_rcpt"/>
</dbReference>
<evidence type="ECO:0000256" key="11">
    <source>
        <dbReference type="RuleBase" id="RU363047"/>
    </source>
</evidence>
<dbReference type="GO" id="GO:0004984">
    <property type="term" value="F:olfactory receptor activity"/>
    <property type="evidence" value="ECO:0007669"/>
    <property type="project" value="InterPro"/>
</dbReference>
<evidence type="ECO:0000313" key="13">
    <source>
        <dbReference type="EMBL" id="NXE56861.1"/>
    </source>
</evidence>
<feature type="transmembrane region" description="Helical" evidence="11">
    <location>
        <begin position="97"/>
        <end position="118"/>
    </location>
</feature>
<dbReference type="Proteomes" id="UP000524187">
    <property type="component" value="Unassembled WGS sequence"/>
</dbReference>
<keyword evidence="4 11" id="KW-1133">Transmembrane helix</keyword>
<accession>A0A7K8NVI3</accession>
<evidence type="ECO:0000256" key="9">
    <source>
        <dbReference type="ARBA" id="ARBA00023224"/>
    </source>
</evidence>
<dbReference type="InterPro" id="IPR000276">
    <property type="entry name" value="GPCR_Rhodpsn"/>
</dbReference>
<dbReference type="GO" id="GO:0005886">
    <property type="term" value="C:plasma membrane"/>
    <property type="evidence" value="ECO:0007669"/>
    <property type="project" value="UniProtKB-SubCell"/>
</dbReference>
<keyword evidence="11" id="KW-0716">Sensory transduction</keyword>
<comment type="caution">
    <text evidence="13">The sequence shown here is derived from an EMBL/GenBank/DDBJ whole genome shotgun (WGS) entry which is preliminary data.</text>
</comment>
<keyword evidence="9 10" id="KW-0807">Transducer</keyword>
<dbReference type="SUPFAM" id="SSF81321">
    <property type="entry name" value="Family A G protein-coupled receptor-like"/>
    <property type="match status" value="1"/>
</dbReference>
<evidence type="ECO:0000256" key="6">
    <source>
        <dbReference type="ARBA" id="ARBA00023136"/>
    </source>
</evidence>
<evidence type="ECO:0000256" key="1">
    <source>
        <dbReference type="ARBA" id="ARBA00002936"/>
    </source>
</evidence>
<evidence type="ECO:0000256" key="7">
    <source>
        <dbReference type="ARBA" id="ARBA00023170"/>
    </source>
</evidence>
<feature type="transmembrane region" description="Helical" evidence="11">
    <location>
        <begin position="23"/>
        <end position="46"/>
    </location>
</feature>
<sequence>RRNRTTVDEFILLGITDIPELQVILFVLLLLIYITTLVGNLGMIVLIRLDSRLHTPMYFFLCHLSLLDLGNSSAVAPKTLVSFFAEKRAISVPGCAAQMYFCAVCIVAECYLLTAMAYDRYVAICSPLLYRVTMSRKVCVRLAVGSYVIAHVNVIAHVGSVFSLRFCGPNVINHFFCDIPPLLKLSCSSTTLNEHVLFVFVAFVALSTVMFILVSYGYILSTILRIHSSEGRYKAFSTCASHLISVSVFYGTMIFMYLRPSSSYSLDRDKVVSIAYTLVVPMLNPLIYSLRNTEVRAALQRLLERVPVSF</sequence>
<keyword evidence="11" id="KW-0552">Olfaction</keyword>
<dbReference type="PROSITE" id="PS00237">
    <property type="entry name" value="G_PROTEIN_RECEP_F1_1"/>
    <property type="match status" value="1"/>
</dbReference>
<feature type="transmembrane region" description="Helical" evidence="11">
    <location>
        <begin position="271"/>
        <end position="290"/>
    </location>
</feature>
<keyword evidence="8" id="KW-0325">Glycoprotein</keyword>
<feature type="domain" description="G-protein coupled receptors family 1 profile" evidence="12">
    <location>
        <begin position="39"/>
        <end position="288"/>
    </location>
</feature>
<dbReference type="Gene3D" id="1.20.1070.10">
    <property type="entry name" value="Rhodopsin 7-helix transmembrane proteins"/>
    <property type="match status" value="1"/>
</dbReference>
<name>A0A7K8NVI3_CASCA</name>
<keyword evidence="7 10" id="KW-0675">Receptor</keyword>
<evidence type="ECO:0000256" key="5">
    <source>
        <dbReference type="ARBA" id="ARBA00023040"/>
    </source>
</evidence>
<dbReference type="Pfam" id="PF13853">
    <property type="entry name" value="7tm_4"/>
    <property type="match status" value="1"/>
</dbReference>
<dbReference type="CDD" id="cd15230">
    <property type="entry name" value="7tmA_OR5-like"/>
    <property type="match status" value="1"/>
</dbReference>
<keyword evidence="11" id="KW-1003">Cell membrane</keyword>
<dbReference type="AlphaFoldDB" id="A0A7K8NVI3"/>
<feature type="transmembrane region" description="Helical" evidence="11">
    <location>
        <begin position="138"/>
        <end position="156"/>
    </location>
</feature>
<keyword evidence="14" id="KW-1185">Reference proteome</keyword>
<comment type="subcellular location">
    <subcellularLocation>
        <location evidence="11">Cell membrane</location>
        <topology evidence="11">Multi-pass membrane protein</topology>
    </subcellularLocation>
    <subcellularLocation>
        <location evidence="2">Membrane</location>
        <topology evidence="2">Multi-pass membrane protein</topology>
    </subcellularLocation>
</comment>
<keyword evidence="6 11" id="KW-0472">Membrane</keyword>
<keyword evidence="5 10" id="KW-0297">G-protein coupled receptor</keyword>
<organism evidence="13 14">
    <name type="scientific">Casuarius casuarius</name>
    <name type="common">Southern cassowary</name>
    <name type="synonym">Struthio casuarius</name>
    <dbReference type="NCBI Taxonomy" id="8787"/>
    <lineage>
        <taxon>Eukaryota</taxon>
        <taxon>Metazoa</taxon>
        <taxon>Chordata</taxon>
        <taxon>Craniata</taxon>
        <taxon>Vertebrata</taxon>
        <taxon>Euteleostomi</taxon>
        <taxon>Archelosauria</taxon>
        <taxon>Archosauria</taxon>
        <taxon>Dinosauria</taxon>
        <taxon>Saurischia</taxon>
        <taxon>Theropoda</taxon>
        <taxon>Coelurosauria</taxon>
        <taxon>Aves</taxon>
        <taxon>Palaeognathae</taxon>
        <taxon>Casuariiformes</taxon>
        <taxon>Casuariidae</taxon>
        <taxon>Casuarius</taxon>
    </lineage>
</organism>
<gene>
    <name evidence="13" type="ORF">CASCAS_R14556</name>
</gene>
<keyword evidence="3 10" id="KW-0812">Transmembrane</keyword>
<evidence type="ECO:0000256" key="2">
    <source>
        <dbReference type="ARBA" id="ARBA00004141"/>
    </source>
</evidence>
<feature type="transmembrane region" description="Helical" evidence="11">
    <location>
        <begin position="196"/>
        <end position="219"/>
    </location>
</feature>
<dbReference type="FunFam" id="1.20.1070.10:FF:000003">
    <property type="entry name" value="Olfactory receptor"/>
    <property type="match status" value="1"/>
</dbReference>
<dbReference type="EMBL" id="VWPT01000374">
    <property type="protein sequence ID" value="NXE56861.1"/>
    <property type="molecule type" value="Genomic_DNA"/>
</dbReference>
<evidence type="ECO:0000256" key="3">
    <source>
        <dbReference type="ARBA" id="ARBA00022692"/>
    </source>
</evidence>
<protein>
    <recommendedName>
        <fullName evidence="11">Olfactory receptor</fullName>
    </recommendedName>
</protein>
<evidence type="ECO:0000256" key="10">
    <source>
        <dbReference type="RuleBase" id="RU000688"/>
    </source>
</evidence>